<name>A0A1W5ZYX6_9BACI</name>
<dbReference type="KEGG" id="hmn:HM131_16990"/>
<organism evidence="1 2">
    <name type="scientific">Halobacillus mangrovi</name>
    <dbReference type="NCBI Taxonomy" id="402384"/>
    <lineage>
        <taxon>Bacteria</taxon>
        <taxon>Bacillati</taxon>
        <taxon>Bacillota</taxon>
        <taxon>Bacilli</taxon>
        <taxon>Bacillales</taxon>
        <taxon>Bacillaceae</taxon>
        <taxon>Halobacillus</taxon>
    </lineage>
</organism>
<dbReference type="AlphaFoldDB" id="A0A1W5ZYX6"/>
<dbReference type="EMBL" id="CP020772">
    <property type="protein sequence ID" value="ARI78427.1"/>
    <property type="molecule type" value="Genomic_DNA"/>
</dbReference>
<dbReference type="STRING" id="402384.HM131_16990"/>
<accession>A0A1W5ZYX6</accession>
<sequence>MNSIVRHKTEEHLQLETLLNSLPLEPSQRNEIHEQFLKQSAGYYGETNTDHYLRYPHSSPPPSMTFGFLMEFSIFKWML</sequence>
<evidence type="ECO:0000313" key="1">
    <source>
        <dbReference type="EMBL" id="ARI78427.1"/>
    </source>
</evidence>
<gene>
    <name evidence="1" type="ORF">HM131_16990</name>
</gene>
<keyword evidence="2" id="KW-1185">Reference proteome</keyword>
<dbReference type="Proteomes" id="UP000192527">
    <property type="component" value="Chromosome"/>
</dbReference>
<proteinExistence type="predicted"/>
<dbReference type="RefSeq" id="WP_085030886.1">
    <property type="nucleotide sequence ID" value="NZ_CP020772.1"/>
</dbReference>
<evidence type="ECO:0000313" key="2">
    <source>
        <dbReference type="Proteomes" id="UP000192527"/>
    </source>
</evidence>
<protein>
    <submittedName>
        <fullName evidence="1">Uncharacterized protein</fullName>
    </submittedName>
</protein>
<dbReference type="OrthoDB" id="569879at2"/>
<reference evidence="1 2" key="1">
    <citation type="submission" date="2017-04" db="EMBL/GenBank/DDBJ databases">
        <title>The whole genome sequencing and assembly of Halobacillus mangrovi strain.</title>
        <authorList>
            <person name="Lee S.-J."/>
            <person name="Park M.-K."/>
            <person name="Kim J.-Y."/>
            <person name="Lee Y.-J."/>
            <person name="Yi H."/>
            <person name="Bahn Y.-S."/>
            <person name="Kim J.F."/>
            <person name="Lee D.-W."/>
        </authorList>
    </citation>
    <scope>NUCLEOTIDE SEQUENCE [LARGE SCALE GENOMIC DNA]</scope>
    <source>
        <strain evidence="1 2">KTB 131</strain>
    </source>
</reference>